<dbReference type="PANTHER" id="PTHR30255">
    <property type="entry name" value="SINGLE-STRANDED-DNA-SPECIFIC EXONUCLEASE RECJ"/>
    <property type="match status" value="1"/>
</dbReference>
<dbReference type="Pfam" id="PF02272">
    <property type="entry name" value="DHHA1"/>
    <property type="match status" value="1"/>
</dbReference>
<sequence>MTHKKQHSLLNKANEASDMISKHIKDDHVIRIISHNDADGLSAAGVIANAIKEEGGQFHTTILSRLKPEDVKELSKEKYNLFIFSDMGSAHLKLINKFKSEVIIADHHQVDDTESEDHIIHVNPHIYGIDGSKELSGAGSSYLSIRNLGDGENNKKHLAPLALVGAFGDMQFNDGFIGANELIVEDGIEFGNLEIHQDLKIVSKNQEPLYKSLAYTLNPAMPGLTGDLEGSMGFLEKIGISYGIKFTDLEDEEKDVLKDELIKLNPDIFGSIYSVPKENPVLRNLEEYSYILDACGKNKKTGLGLSIAFGERAEALDAALNLQKKYRDQLIKGMEWIKREGAVQMDFIQYVYSEDKVLKSVMGTISSVGIAAEILDSDKPILSMARMHNDVKVSGRTTRDMIEKGVDLGKVLHDSSLSFGGQGGGHDIAAGAMVPYKEMDNFLNLVNDMVEHQIENN</sequence>
<keyword evidence="4" id="KW-0269">Exonuclease</keyword>
<evidence type="ECO:0000259" key="3">
    <source>
        <dbReference type="Pfam" id="PF21763"/>
    </source>
</evidence>
<evidence type="ECO:0000313" key="4">
    <source>
        <dbReference type="EMBL" id="OQD58572.1"/>
    </source>
</evidence>
<evidence type="ECO:0000259" key="1">
    <source>
        <dbReference type="Pfam" id="PF01368"/>
    </source>
</evidence>
<dbReference type="InterPro" id="IPR001667">
    <property type="entry name" value="DDH_dom"/>
</dbReference>
<dbReference type="InterPro" id="IPR051673">
    <property type="entry name" value="SSDNA_exonuclease_RecJ"/>
</dbReference>
<proteinExistence type="predicted"/>
<dbReference type="Pfam" id="PF01368">
    <property type="entry name" value="DHH"/>
    <property type="match status" value="1"/>
</dbReference>
<dbReference type="InterPro" id="IPR048515">
    <property type="entry name" value="DHH_CID"/>
</dbReference>
<feature type="domain" description="DDH" evidence="1">
    <location>
        <begin position="30"/>
        <end position="164"/>
    </location>
</feature>
<dbReference type="Gene3D" id="3.10.310.30">
    <property type="match status" value="1"/>
</dbReference>
<dbReference type="PANTHER" id="PTHR30255:SF2">
    <property type="entry name" value="SINGLE-STRANDED-DNA-SPECIFIC EXONUCLEASE RECJ"/>
    <property type="match status" value="1"/>
</dbReference>
<accession>A0A1V6N1U6</accession>
<dbReference type="SUPFAM" id="SSF64182">
    <property type="entry name" value="DHH phosphoesterases"/>
    <property type="match status" value="1"/>
</dbReference>
<dbReference type="GO" id="GO:0003676">
    <property type="term" value="F:nucleic acid binding"/>
    <property type="evidence" value="ECO:0007669"/>
    <property type="project" value="InterPro"/>
</dbReference>
<name>A0A1V6N1U6_METAZ</name>
<dbReference type="InterPro" id="IPR003156">
    <property type="entry name" value="DHHA1_dom"/>
</dbReference>
<evidence type="ECO:0000313" key="5">
    <source>
        <dbReference type="Proteomes" id="UP000191661"/>
    </source>
</evidence>
<dbReference type="Proteomes" id="UP000191661">
    <property type="component" value="Unassembled WGS sequence"/>
</dbReference>
<organism evidence="4 5">
    <name type="scientific">Methanobrevibacter arboriphilus JCM 13429 = DSM 1125</name>
    <dbReference type="NCBI Taxonomy" id="1300164"/>
    <lineage>
        <taxon>Archaea</taxon>
        <taxon>Methanobacteriati</taxon>
        <taxon>Methanobacteriota</taxon>
        <taxon>Methanomada group</taxon>
        <taxon>Methanobacteria</taxon>
        <taxon>Methanobacteriales</taxon>
        <taxon>Methanobacteriaceae</taxon>
        <taxon>Methanobrevibacter</taxon>
    </lineage>
</organism>
<dbReference type="Pfam" id="PF21763">
    <property type="entry name" value="DHH_CID"/>
    <property type="match status" value="1"/>
</dbReference>
<evidence type="ECO:0000259" key="2">
    <source>
        <dbReference type="Pfam" id="PF02272"/>
    </source>
</evidence>
<dbReference type="AlphaFoldDB" id="A0A1V6N1U6"/>
<keyword evidence="5" id="KW-1185">Reference proteome</keyword>
<reference evidence="4 5" key="1">
    <citation type="submission" date="2014-12" db="EMBL/GenBank/DDBJ databases">
        <title>Genome sequence of Methanobrevibacter arboriphilicus DH1, DSM1125.</title>
        <authorList>
            <person name="Poehlein A."/>
            <person name="Thauer R.K."/>
            <person name="Seedorf H."/>
            <person name="Daniel R."/>
        </authorList>
    </citation>
    <scope>NUCLEOTIDE SEQUENCE [LARGE SCALE GENOMIC DNA]</scope>
    <source>
        <strain evidence="4 5">DH1</strain>
    </source>
</reference>
<dbReference type="GO" id="GO:0004527">
    <property type="term" value="F:exonuclease activity"/>
    <property type="evidence" value="ECO:0007669"/>
    <property type="project" value="UniProtKB-KW"/>
</dbReference>
<keyword evidence="4" id="KW-0540">Nuclease</keyword>
<comment type="caution">
    <text evidence="4">The sequence shown here is derived from an EMBL/GenBank/DDBJ whole genome shotgun (WGS) entry which is preliminary data.</text>
</comment>
<feature type="domain" description="DHHA1" evidence="2">
    <location>
        <begin position="368"/>
        <end position="450"/>
    </location>
</feature>
<feature type="domain" description="DHH-CID" evidence="3">
    <location>
        <begin position="204"/>
        <end position="263"/>
    </location>
</feature>
<dbReference type="Gene3D" id="3.90.1640.30">
    <property type="match status" value="1"/>
</dbReference>
<protein>
    <submittedName>
        <fullName evidence="4">Putative single-stranded DNA-specific exonuclease</fullName>
    </submittedName>
</protein>
<gene>
    <name evidence="4" type="ORF">MBBAR_12c00460</name>
</gene>
<dbReference type="InterPro" id="IPR038763">
    <property type="entry name" value="DHH_sf"/>
</dbReference>
<dbReference type="EMBL" id="JXMW01000012">
    <property type="protein sequence ID" value="OQD58572.1"/>
    <property type="molecule type" value="Genomic_DNA"/>
</dbReference>
<keyword evidence="4" id="KW-0378">Hydrolase</keyword>